<feature type="region of interest" description="Disordered" evidence="1">
    <location>
        <begin position="1"/>
        <end position="23"/>
    </location>
</feature>
<accession>A0A076PUA6</accession>
<dbReference type="HOGENOM" id="CLU_170929_0_0_4"/>
<dbReference type="AlphaFoldDB" id="A0A076PUA6"/>
<evidence type="ECO:0000313" key="3">
    <source>
        <dbReference type="Proteomes" id="UP000028782"/>
    </source>
</evidence>
<reference evidence="2 3" key="1">
    <citation type="journal article" date="2014" name="Genome Announc.">
        <title>Complete Genome Sequence of Polychlorinated Biphenyl Degrader Comamonas testosteroni TK102 (NBRC 109938).</title>
        <authorList>
            <person name="Fukuda K."/>
            <person name="Hosoyama A."/>
            <person name="Tsuchikane K."/>
            <person name="Ohji S."/>
            <person name="Yamazoe A."/>
            <person name="Fujita N."/>
            <person name="Shintani M."/>
            <person name="Kimbara K."/>
        </authorList>
    </citation>
    <scope>NUCLEOTIDE SEQUENCE [LARGE SCALE GENOMIC DNA]</scope>
    <source>
        <strain evidence="2">TK102</strain>
    </source>
</reference>
<evidence type="ECO:0000313" key="2">
    <source>
        <dbReference type="EMBL" id="AIJ46912.1"/>
    </source>
</evidence>
<protein>
    <submittedName>
        <fullName evidence="2">Uncharacterized protein</fullName>
    </submittedName>
</protein>
<name>A0A076PUA6_COMTE</name>
<evidence type="ECO:0000256" key="1">
    <source>
        <dbReference type="SAM" id="MobiDB-lite"/>
    </source>
</evidence>
<sequence>MRYAHDSATGHLPGGRGRPHDFNEIPVDCHLPSHRHNGNCMDIQALQDNELMAQARAWRQRALRGEKDARGFAHELECEVRRRFPRNDTPPTLSPVRLLGTVSQPAQRRWKPW</sequence>
<dbReference type="KEGG" id="ctes:O987_13985"/>
<proteinExistence type="predicted"/>
<dbReference type="EMBL" id="CP006704">
    <property type="protein sequence ID" value="AIJ46912.1"/>
    <property type="molecule type" value="Genomic_DNA"/>
</dbReference>
<organism evidence="2 3">
    <name type="scientific">Comamonas testosteroni TK102</name>
    <dbReference type="NCBI Taxonomy" id="1392005"/>
    <lineage>
        <taxon>Bacteria</taxon>
        <taxon>Pseudomonadati</taxon>
        <taxon>Pseudomonadota</taxon>
        <taxon>Betaproteobacteria</taxon>
        <taxon>Burkholderiales</taxon>
        <taxon>Comamonadaceae</taxon>
        <taxon>Comamonas</taxon>
    </lineage>
</organism>
<dbReference type="Proteomes" id="UP000028782">
    <property type="component" value="Chromosome"/>
</dbReference>
<gene>
    <name evidence="2" type="ORF">O987_13985</name>
</gene>